<dbReference type="AlphaFoldDB" id="A0A512MGJ4"/>
<organism evidence="1 2">
    <name type="scientific">Brevifollis gellanilyticus</name>
    <dbReference type="NCBI Taxonomy" id="748831"/>
    <lineage>
        <taxon>Bacteria</taxon>
        <taxon>Pseudomonadati</taxon>
        <taxon>Verrucomicrobiota</taxon>
        <taxon>Verrucomicrobiia</taxon>
        <taxon>Verrucomicrobiales</taxon>
        <taxon>Verrucomicrobiaceae</taxon>
    </lineage>
</organism>
<evidence type="ECO:0000313" key="1">
    <source>
        <dbReference type="EMBL" id="GEP45826.1"/>
    </source>
</evidence>
<dbReference type="EMBL" id="BKAG01000060">
    <property type="protein sequence ID" value="GEP45826.1"/>
    <property type="molecule type" value="Genomic_DNA"/>
</dbReference>
<reference evidence="1 2" key="1">
    <citation type="submission" date="2019-07" db="EMBL/GenBank/DDBJ databases">
        <title>Whole genome shotgun sequence of Brevifollis gellanilyticus NBRC 108608.</title>
        <authorList>
            <person name="Hosoyama A."/>
            <person name="Uohara A."/>
            <person name="Ohji S."/>
            <person name="Ichikawa N."/>
        </authorList>
    </citation>
    <scope>NUCLEOTIDE SEQUENCE [LARGE SCALE GENOMIC DNA]</scope>
    <source>
        <strain evidence="1 2">NBRC 108608</strain>
    </source>
</reference>
<name>A0A512MGJ4_9BACT</name>
<gene>
    <name evidence="1" type="ORF">BGE01nite_51170</name>
</gene>
<proteinExistence type="predicted"/>
<evidence type="ECO:0000313" key="2">
    <source>
        <dbReference type="Proteomes" id="UP000321577"/>
    </source>
</evidence>
<comment type="caution">
    <text evidence="1">The sequence shown here is derived from an EMBL/GenBank/DDBJ whole genome shotgun (WGS) entry which is preliminary data.</text>
</comment>
<accession>A0A512MGJ4</accession>
<sequence>MHAMSVTTPQGTVTKDTEWTGWNAVGAGYGAVDRGKFALGALVVIPGPVLSAAQMKKLSLWARKWGGVSP</sequence>
<protein>
    <submittedName>
        <fullName evidence="1">Uncharacterized protein</fullName>
    </submittedName>
</protein>
<dbReference type="Proteomes" id="UP000321577">
    <property type="component" value="Unassembled WGS sequence"/>
</dbReference>
<keyword evidence="2" id="KW-1185">Reference proteome</keyword>